<dbReference type="EMBL" id="CP015961">
    <property type="protein sequence ID" value="ANI92798.1"/>
    <property type="molecule type" value="Genomic_DNA"/>
</dbReference>
<proteinExistence type="predicted"/>
<name>A0A173LMI1_9ACTN</name>
<evidence type="ECO:0000313" key="1">
    <source>
        <dbReference type="EMBL" id="ANI92798.1"/>
    </source>
</evidence>
<organism evidence="1 2">
    <name type="scientific">Dietzia timorensis</name>
    <dbReference type="NCBI Taxonomy" id="499555"/>
    <lineage>
        <taxon>Bacteria</taxon>
        <taxon>Bacillati</taxon>
        <taxon>Actinomycetota</taxon>
        <taxon>Actinomycetes</taxon>
        <taxon>Mycobacteriales</taxon>
        <taxon>Dietziaceae</taxon>
        <taxon>Dietzia</taxon>
    </lineage>
</organism>
<keyword evidence="2" id="KW-1185">Reference proteome</keyword>
<sequence>MAGAKSGTELVMKPLFGNEKAAGRTLGAAAAAPKLSVVCRNVSR</sequence>
<reference evidence="1 2" key="1">
    <citation type="submission" date="2016-06" db="EMBL/GenBank/DDBJ databases">
        <title>Complete genome sequence of a saline-alkali tolerant type strain Dietzia timorensis ID05-A0528T.</title>
        <authorList>
            <person name="Wu X."/>
        </authorList>
    </citation>
    <scope>NUCLEOTIDE SEQUENCE [LARGE SCALE GENOMIC DNA]</scope>
    <source>
        <strain evidence="1 2">ID05-A0528</strain>
    </source>
</reference>
<protein>
    <submittedName>
        <fullName evidence="1">Uncharacterized protein</fullName>
    </submittedName>
</protein>
<evidence type="ECO:0000313" key="2">
    <source>
        <dbReference type="Proteomes" id="UP000186104"/>
    </source>
</evidence>
<dbReference type="Proteomes" id="UP000186104">
    <property type="component" value="Chromosome"/>
</dbReference>
<dbReference type="AlphaFoldDB" id="A0A173LMI1"/>
<gene>
    <name evidence="1" type="ORF">BJL86_2031</name>
</gene>
<accession>A0A173LMI1</accession>
<dbReference type="KEGG" id="dtm:BJL86_2031"/>